<sequence length="875" mass="102905">METNEYERLEQSSNNRNWKSWGPYLSERQWGTVREDYSPNGDAWNFVSHDLARSNAYRWGEEGIAGFCDHKQILCLAPAFWNGQDPILKERLFGLTNGQGNHGEDVKEIYFHLDSSPTHSYCKYLYKYPQTAFPYDDLVEKNKRDRWQPEFELLDTDAFKDNRYFDIVIEYAKADTHDILMQITVHNRSKEAAPIHVLPHLWFRNYWKHSPEYPRPTITALSPDCLKATSSRNGAYFLYHELESEQLFCENETNNERIYRSGNPTPFVKDGINDYIVKQKASVNPEKQGTKAAIWLQAVIPGESFKIFKIRLVRNRVIDPWTNFNRLFERRRAETDTFYREFILPEKMPTEQQNIVRKAFGGLLWTKQFYYFDVYRWLNGELKDKAPFRTDKRNSGWQHLTNRNIISMPDKWEYPWYAAWDLAFHATTFAHIDPNFAKHQLLLMLREYYMHPNGQIPSYEWNFSDVNPPVHAWGVWQVYDIDQKKTGVPDLDFLERAFQKLLMNFTWWVNRKDVNGNDVFEGGFLGLDNIGVFDRNSLPPGIKSLEQADATSWMAMFSLNMLRMSLELAKRNPAYEESAAKFFRHFLSIGWAMDNIGERNISLWDDEDNFYYDAVQLDNGKSERLKIRSLVGVIPLLAVEVINSKIFNQMTEFKRRAVGIIRTRPDLAQLISHIEVQNGNGYHLFSIMRGFRLENVLKRLLDEAEFLSNYGIRSLSKYHEQNPYMFNSQGRQHSIQYEPGESTSSMFGGNSNWRGPIWFPLNYLIIQSLRKYYKYYGKEYIYEFPTGSGNKLNLQQIARELTNRLLHLFEKDANGKVHYHSNHEVYTSDPHFKDHHFFYEFFNGDTGQGLGASHQTGWTAAIANLLLEMAEDEED</sequence>
<dbReference type="Proteomes" id="UP000515237">
    <property type="component" value="Chromosome"/>
</dbReference>
<name>A0A7G7G9Z4_9BACT</name>
<dbReference type="SUPFAM" id="SSF48208">
    <property type="entry name" value="Six-hairpin glycosidases"/>
    <property type="match status" value="1"/>
</dbReference>
<dbReference type="PANTHER" id="PTHR10412">
    <property type="entry name" value="MANNOSYL-OLIGOSACCHARIDE GLUCOSIDASE"/>
    <property type="match status" value="1"/>
</dbReference>
<gene>
    <name evidence="3" type="ORF">HUW51_15065</name>
</gene>
<accession>A0A7G7G9Z4</accession>
<reference evidence="3 4" key="1">
    <citation type="journal article" date="2018" name="Int. J. Syst. Evol. Microbiol.">
        <title>Adhaeribacter swui sp. nov., isolated from wet mud.</title>
        <authorList>
            <person name="Kim D.U."/>
            <person name="Kim K.W."/>
            <person name="Kang M.S."/>
            <person name="Kim J.Y."/>
            <person name="Jang J.H."/>
            <person name="Kim M.K."/>
        </authorList>
    </citation>
    <scope>NUCLEOTIDE SEQUENCE [LARGE SCALE GENOMIC DNA]</scope>
    <source>
        <strain evidence="3 4">KCTC 52873</strain>
    </source>
</reference>
<evidence type="ECO:0000313" key="3">
    <source>
        <dbReference type="EMBL" id="QNF33978.1"/>
    </source>
</evidence>
<dbReference type="PANTHER" id="PTHR10412:SF10">
    <property type="entry name" value="GLYCOSYL HYDROLASE FAMILY 63 C-TERMINAL DOMAIN-CONTAINING PROTEIN"/>
    <property type="match status" value="1"/>
</dbReference>
<dbReference type="EMBL" id="CP055156">
    <property type="protein sequence ID" value="QNF33978.1"/>
    <property type="molecule type" value="Genomic_DNA"/>
</dbReference>
<keyword evidence="4" id="KW-1185">Reference proteome</keyword>
<evidence type="ECO:0000259" key="1">
    <source>
        <dbReference type="Pfam" id="PF03200"/>
    </source>
</evidence>
<organism evidence="3 4">
    <name type="scientific">Adhaeribacter swui</name>
    <dbReference type="NCBI Taxonomy" id="2086471"/>
    <lineage>
        <taxon>Bacteria</taxon>
        <taxon>Pseudomonadati</taxon>
        <taxon>Bacteroidota</taxon>
        <taxon>Cytophagia</taxon>
        <taxon>Cytophagales</taxon>
        <taxon>Hymenobacteraceae</taxon>
        <taxon>Adhaeribacter</taxon>
    </lineage>
</organism>
<dbReference type="InterPro" id="IPR012341">
    <property type="entry name" value="6hp_glycosidase-like_sf"/>
</dbReference>
<feature type="domain" description="Glycosyl hydrolase family 63 C-terminal" evidence="1">
    <location>
        <begin position="548"/>
        <end position="865"/>
    </location>
</feature>
<evidence type="ECO:0000259" key="2">
    <source>
        <dbReference type="Pfam" id="PF22422"/>
    </source>
</evidence>
<dbReference type="GO" id="GO:0004573">
    <property type="term" value="F:Glc3Man9GlcNAc2 oligosaccharide glucosidase activity"/>
    <property type="evidence" value="ECO:0007669"/>
    <property type="project" value="InterPro"/>
</dbReference>
<dbReference type="AlphaFoldDB" id="A0A7G7G9Z4"/>
<dbReference type="Pfam" id="PF03200">
    <property type="entry name" value="Glyco_hydro_63"/>
    <property type="match status" value="1"/>
</dbReference>
<dbReference type="KEGG" id="aswu:HUW51_15065"/>
<dbReference type="GO" id="GO:0009311">
    <property type="term" value="P:oligosaccharide metabolic process"/>
    <property type="evidence" value="ECO:0007669"/>
    <property type="project" value="InterPro"/>
</dbReference>
<protein>
    <submittedName>
        <fullName evidence="3">Glucosidase</fullName>
    </submittedName>
</protein>
<dbReference type="InterPro" id="IPR008928">
    <property type="entry name" value="6-hairpin_glycosidase_sf"/>
</dbReference>
<proteinExistence type="predicted"/>
<dbReference type="Gene3D" id="1.50.10.10">
    <property type="match status" value="2"/>
</dbReference>
<dbReference type="InterPro" id="IPR004888">
    <property type="entry name" value="Glycoside_hydrolase_63"/>
</dbReference>
<evidence type="ECO:0000313" key="4">
    <source>
        <dbReference type="Proteomes" id="UP000515237"/>
    </source>
</evidence>
<dbReference type="InterPro" id="IPR031335">
    <property type="entry name" value="Glyco_hydro_63_C"/>
</dbReference>
<dbReference type="Pfam" id="PF22422">
    <property type="entry name" value="MGH1-like_GH"/>
    <property type="match status" value="1"/>
</dbReference>
<dbReference type="InterPro" id="IPR054491">
    <property type="entry name" value="MGH1-like_GH"/>
</dbReference>
<dbReference type="RefSeq" id="WP_185270460.1">
    <property type="nucleotide sequence ID" value="NZ_CP055156.1"/>
</dbReference>
<feature type="domain" description="Mannosylglycerate hydrolase MGH1-like glycoside hydrolase" evidence="2">
    <location>
        <begin position="414"/>
        <end position="519"/>
    </location>
</feature>